<keyword evidence="3" id="KW-1185">Reference proteome</keyword>
<dbReference type="AlphaFoldDB" id="A0A9W9TCR9"/>
<comment type="caution">
    <text evidence="2">The sequence shown here is derived from an EMBL/GenBank/DDBJ whole genome shotgun (WGS) entry which is preliminary data.</text>
</comment>
<gene>
    <name evidence="2" type="ORF">N7468_009838</name>
</gene>
<reference evidence="2" key="1">
    <citation type="submission" date="2022-11" db="EMBL/GenBank/DDBJ databases">
        <authorList>
            <person name="Petersen C."/>
        </authorList>
    </citation>
    <scope>NUCLEOTIDE SEQUENCE</scope>
    <source>
        <strain evidence="2">IBT 19713</strain>
    </source>
</reference>
<feature type="compositionally biased region" description="Basic and acidic residues" evidence="1">
    <location>
        <begin position="32"/>
        <end position="61"/>
    </location>
</feature>
<name>A0A9W9TCR9_9EURO</name>
<feature type="region of interest" description="Disordered" evidence="1">
    <location>
        <begin position="937"/>
        <end position="962"/>
    </location>
</feature>
<evidence type="ECO:0000313" key="3">
    <source>
        <dbReference type="Proteomes" id="UP001150941"/>
    </source>
</evidence>
<proteinExistence type="predicted"/>
<feature type="compositionally biased region" description="Polar residues" evidence="1">
    <location>
        <begin position="399"/>
        <end position="418"/>
    </location>
</feature>
<feature type="region of interest" description="Disordered" evidence="1">
    <location>
        <begin position="1"/>
        <end position="63"/>
    </location>
</feature>
<accession>A0A9W9TCR9</accession>
<dbReference type="Pfam" id="PF12520">
    <property type="entry name" value="DUF3723"/>
    <property type="match status" value="1"/>
</dbReference>
<sequence length="989" mass="111186">MVTPLRALSSGNTHRRGHENAGVDVAPPKPELSAEERRGADKNDRQDRGHRPDHIADDGPPKRSVPNGVVVWILGLELSQGRRDRVTSLAGRIAGRVTHGATDSRDGLGSAVRRALNSSGGATYCVGRNPVGDTCRPSELEILQIGERRQVDLGHRLWGADFELHAAKRIASGIILNTDIAMVIPIAKREGLAAKIILPRRGTQTASCKEEPAPMQELQAVVRQIGRQQIENTFYRTCYNILKTLQDTVARSADDMMYVFHNGSHSSLEDPAPLRQLAEELKSAIAEFQTHERRAELEMEALDATASHRPSQEMEYNYFNTIITLYNNIKIQYQGTSDEKLPSKESFLAVSGKATTIGVKQRGPGLPDLIIAWKHDKVSRPLRTKYRWIVGSITCPPWQGSTGENGSSRRGRLNQESVESSERRLQSFKNICCKGSAVVRLSDLSAGKAAWRLAEGPDNSDRIARILRVQGCQRLSKHAHVPILIHPLHWGSHVFLQQPSLTDLALPQLGVSPGYTLVPLNRKSLIVAAERYFRELGTQDPWWIVDIYLAEPSRLPTRHTARTGVDERPQVPPPVSGGAYRGEKRGGENYWWGILEAEPGSRKSRYLRTLRPVLRHAFDALLPITGIWEGMSIGVLHKINAMRCDEPIRCYLEHIRQTFRYIVGDEGLLPRIDAASVRIMCSRAPATSPQDLCALQREWRQGTLFQFMEPQDRHRAWANLQRINFIIPTLTTFFQDVLYLEVAQTAMRKLCLMPLKGDETIDTVLGRQNWMAVLLGGVASQRDSLWNLWRFGWQYAFELTHKKDHHRRVPRKREDLDRASRLNLGREPDSFQLPLIDRFFALAVSFGFDIPVQPPIQESQIPPSVPSDFPPDSEDDVDLERRCGKPFTDSIDADRFALEETSLNQVWTTRRVSAGFVRRCVFHAFFAYLRTGGNGSGLQRVSGSSENDTISPGEIPRSIRTADPSLPLVDSQREAEFLEAFGDMPWELI</sequence>
<feature type="region of interest" description="Disordered" evidence="1">
    <location>
        <begin position="399"/>
        <end position="419"/>
    </location>
</feature>
<organism evidence="2 3">
    <name type="scientific">Penicillium chermesinum</name>
    <dbReference type="NCBI Taxonomy" id="63820"/>
    <lineage>
        <taxon>Eukaryota</taxon>
        <taxon>Fungi</taxon>
        <taxon>Dikarya</taxon>
        <taxon>Ascomycota</taxon>
        <taxon>Pezizomycotina</taxon>
        <taxon>Eurotiomycetes</taxon>
        <taxon>Eurotiomycetidae</taxon>
        <taxon>Eurotiales</taxon>
        <taxon>Aspergillaceae</taxon>
        <taxon>Penicillium</taxon>
    </lineage>
</organism>
<feature type="compositionally biased region" description="Polar residues" evidence="1">
    <location>
        <begin position="937"/>
        <end position="950"/>
    </location>
</feature>
<evidence type="ECO:0000313" key="2">
    <source>
        <dbReference type="EMBL" id="KAJ5216830.1"/>
    </source>
</evidence>
<dbReference type="Proteomes" id="UP001150941">
    <property type="component" value="Unassembled WGS sequence"/>
</dbReference>
<dbReference type="RefSeq" id="XP_058325701.1">
    <property type="nucleotide sequence ID" value="XM_058479133.1"/>
</dbReference>
<dbReference type="InterPro" id="IPR022198">
    <property type="entry name" value="DUF3723"/>
</dbReference>
<dbReference type="EMBL" id="JAPQKS010000008">
    <property type="protein sequence ID" value="KAJ5216830.1"/>
    <property type="molecule type" value="Genomic_DNA"/>
</dbReference>
<dbReference type="OrthoDB" id="4227485at2759"/>
<protein>
    <submittedName>
        <fullName evidence="2">Uncharacterized protein</fullName>
    </submittedName>
</protein>
<evidence type="ECO:0000256" key="1">
    <source>
        <dbReference type="SAM" id="MobiDB-lite"/>
    </source>
</evidence>
<reference evidence="2" key="2">
    <citation type="journal article" date="2023" name="IMA Fungus">
        <title>Comparative genomic study of the Penicillium genus elucidates a diverse pangenome and 15 lateral gene transfer events.</title>
        <authorList>
            <person name="Petersen C."/>
            <person name="Sorensen T."/>
            <person name="Nielsen M.R."/>
            <person name="Sondergaard T.E."/>
            <person name="Sorensen J.L."/>
            <person name="Fitzpatrick D.A."/>
            <person name="Frisvad J.C."/>
            <person name="Nielsen K.L."/>
        </authorList>
    </citation>
    <scope>NUCLEOTIDE SEQUENCE</scope>
    <source>
        <strain evidence="2">IBT 19713</strain>
    </source>
</reference>
<dbReference type="GeneID" id="83206437"/>